<name>A0ABR9ZQK2_9FIRM</name>
<comment type="caution">
    <text evidence="1">The sequence shown here is derived from an EMBL/GenBank/DDBJ whole genome shotgun (WGS) entry which is preliminary data.</text>
</comment>
<protein>
    <submittedName>
        <fullName evidence="1">C_GCAxxG_C_C family protein</fullName>
    </submittedName>
</protein>
<gene>
    <name evidence="1" type="ORF">ISU02_06245</name>
</gene>
<dbReference type="Proteomes" id="UP000614200">
    <property type="component" value="Unassembled WGS sequence"/>
</dbReference>
<organism evidence="1 2">
    <name type="scientific">Fusibacter ferrireducens</name>
    <dbReference type="NCBI Taxonomy" id="2785058"/>
    <lineage>
        <taxon>Bacteria</taxon>
        <taxon>Bacillati</taxon>
        <taxon>Bacillota</taxon>
        <taxon>Clostridia</taxon>
        <taxon>Eubacteriales</taxon>
        <taxon>Eubacteriales Family XII. Incertae Sedis</taxon>
        <taxon>Fusibacter</taxon>
    </lineage>
</organism>
<dbReference type="NCBIfam" id="TIGR01909">
    <property type="entry name" value="C_GCAxxG_C_C"/>
    <property type="match status" value="1"/>
</dbReference>
<evidence type="ECO:0000313" key="1">
    <source>
        <dbReference type="EMBL" id="MBF4692709.1"/>
    </source>
</evidence>
<dbReference type="EMBL" id="JADKNH010000003">
    <property type="protein sequence ID" value="MBF4692709.1"/>
    <property type="molecule type" value="Genomic_DNA"/>
</dbReference>
<keyword evidence="2" id="KW-1185">Reference proteome</keyword>
<evidence type="ECO:0000313" key="2">
    <source>
        <dbReference type="Proteomes" id="UP000614200"/>
    </source>
</evidence>
<dbReference type="InterPro" id="IPR010181">
    <property type="entry name" value="CGCAxxGCC_motif"/>
</dbReference>
<accession>A0ABR9ZQK2</accession>
<dbReference type="RefSeq" id="WP_194700949.1">
    <property type="nucleotide sequence ID" value="NZ_JADKNH010000003.1"/>
</dbReference>
<dbReference type="Pfam" id="PF09719">
    <property type="entry name" value="C_GCAxxG_C_C"/>
    <property type="match status" value="1"/>
</dbReference>
<sequence length="135" mass="14573">MLKDLIEQGFGNSEGYNCAEKILYGANEVYGLGLPHQVLKIASGFGGGMMTENACGAVTASVMVIGLKVTETVAHESEALKPVVQAFIAGYEKEMKSIICAPLKVNYRTEEEGCVHVIVKAAEVLDRTMQTYKLL</sequence>
<proteinExistence type="predicted"/>
<reference evidence="1 2" key="1">
    <citation type="submission" date="2020-11" db="EMBL/GenBank/DDBJ databases">
        <title>Fusibacter basophilias sp. nov.</title>
        <authorList>
            <person name="Qiu D."/>
        </authorList>
    </citation>
    <scope>NUCLEOTIDE SEQUENCE [LARGE SCALE GENOMIC DNA]</scope>
    <source>
        <strain evidence="1 2">Q10-2</strain>
    </source>
</reference>